<protein>
    <submittedName>
        <fullName evidence="2">Uncharacterized protein</fullName>
    </submittedName>
</protein>
<name>A0A4R1HA13_9GAMM</name>
<keyword evidence="3" id="KW-1185">Reference proteome</keyword>
<keyword evidence="1" id="KW-1133">Transmembrane helix</keyword>
<dbReference type="Proteomes" id="UP000295707">
    <property type="component" value="Unassembled WGS sequence"/>
</dbReference>
<organism evidence="2 3">
    <name type="scientific">Thiogranum longum</name>
    <dbReference type="NCBI Taxonomy" id="1537524"/>
    <lineage>
        <taxon>Bacteria</taxon>
        <taxon>Pseudomonadati</taxon>
        <taxon>Pseudomonadota</taxon>
        <taxon>Gammaproteobacteria</taxon>
        <taxon>Chromatiales</taxon>
        <taxon>Ectothiorhodospiraceae</taxon>
        <taxon>Thiogranum</taxon>
    </lineage>
</organism>
<gene>
    <name evidence="2" type="ORF">DFR30_1426</name>
</gene>
<reference evidence="2 3" key="1">
    <citation type="submission" date="2019-03" db="EMBL/GenBank/DDBJ databases">
        <title>Genomic Encyclopedia of Type Strains, Phase IV (KMG-IV): sequencing the most valuable type-strain genomes for metagenomic binning, comparative biology and taxonomic classification.</title>
        <authorList>
            <person name="Goeker M."/>
        </authorList>
    </citation>
    <scope>NUCLEOTIDE SEQUENCE [LARGE SCALE GENOMIC DNA]</scope>
    <source>
        <strain evidence="2 3">DSM 19610</strain>
    </source>
</reference>
<sequence length="145" mass="15594">MNNSSHLTGLRHTLFSGILIVCNFITPAAFAENSPSAGNTAGATPEIDETVQSPLVVVPLGEEDAVIMQDEISWNNPIISAGFSPSDLKSGQHKIIDESSQGTSRHTESDFTVVTAQHEFRQVPHSVLLALIALIVLIPVSRRTH</sequence>
<proteinExistence type="predicted"/>
<evidence type="ECO:0000313" key="3">
    <source>
        <dbReference type="Proteomes" id="UP000295707"/>
    </source>
</evidence>
<dbReference type="AlphaFoldDB" id="A0A4R1HA13"/>
<comment type="caution">
    <text evidence="2">The sequence shown here is derived from an EMBL/GenBank/DDBJ whole genome shotgun (WGS) entry which is preliminary data.</text>
</comment>
<accession>A0A4R1HA13</accession>
<keyword evidence="1" id="KW-0812">Transmembrane</keyword>
<dbReference type="EMBL" id="SMFX01000001">
    <property type="protein sequence ID" value="TCK18158.1"/>
    <property type="molecule type" value="Genomic_DNA"/>
</dbReference>
<feature type="transmembrane region" description="Helical" evidence="1">
    <location>
        <begin position="12"/>
        <end position="30"/>
    </location>
</feature>
<dbReference type="RefSeq" id="WP_132971980.1">
    <property type="nucleotide sequence ID" value="NZ_SMFX01000001.1"/>
</dbReference>
<evidence type="ECO:0000313" key="2">
    <source>
        <dbReference type="EMBL" id="TCK18158.1"/>
    </source>
</evidence>
<keyword evidence="1" id="KW-0472">Membrane</keyword>
<evidence type="ECO:0000256" key="1">
    <source>
        <dbReference type="SAM" id="Phobius"/>
    </source>
</evidence>
<feature type="transmembrane region" description="Helical" evidence="1">
    <location>
        <begin position="123"/>
        <end position="140"/>
    </location>
</feature>